<dbReference type="Proteomes" id="UP000810207">
    <property type="component" value="Unassembled WGS sequence"/>
</dbReference>
<accession>A0ABS4RWI8</accession>
<evidence type="ECO:0008006" key="3">
    <source>
        <dbReference type="Google" id="ProtNLM"/>
    </source>
</evidence>
<sequence length="29" mass="3354">MPTRVSYPVELKMKAIEMRLAEDAKETSE</sequence>
<name>A0ABS4RWI8_PAEXY</name>
<protein>
    <recommendedName>
        <fullName evidence="3">Transposase</fullName>
    </recommendedName>
</protein>
<gene>
    <name evidence="1" type="ORF">J2Z28_003917</name>
</gene>
<dbReference type="EMBL" id="JAGIKV010000014">
    <property type="protein sequence ID" value="MBP2247266.1"/>
    <property type="molecule type" value="Genomic_DNA"/>
</dbReference>
<reference evidence="1 2" key="1">
    <citation type="submission" date="2021-03" db="EMBL/GenBank/DDBJ databases">
        <title>Genomic Encyclopedia of Type Strains, Phase IV (KMG-IV): sequencing the most valuable type-strain genomes for metagenomic binning, comparative biology and taxonomic classification.</title>
        <authorList>
            <person name="Goeker M."/>
        </authorList>
    </citation>
    <scope>NUCLEOTIDE SEQUENCE [LARGE SCALE GENOMIC DNA]</scope>
    <source>
        <strain evidence="1 2">DSM 21292</strain>
    </source>
</reference>
<keyword evidence="2" id="KW-1185">Reference proteome</keyword>
<proteinExistence type="predicted"/>
<evidence type="ECO:0000313" key="2">
    <source>
        <dbReference type="Proteomes" id="UP000810207"/>
    </source>
</evidence>
<comment type="caution">
    <text evidence="1">The sequence shown here is derived from an EMBL/GenBank/DDBJ whole genome shotgun (WGS) entry which is preliminary data.</text>
</comment>
<evidence type="ECO:0000313" key="1">
    <source>
        <dbReference type="EMBL" id="MBP2247266.1"/>
    </source>
</evidence>
<organism evidence="1 2">
    <name type="scientific">Paenibacillus xylanexedens</name>
    <dbReference type="NCBI Taxonomy" id="528191"/>
    <lineage>
        <taxon>Bacteria</taxon>
        <taxon>Bacillati</taxon>
        <taxon>Bacillota</taxon>
        <taxon>Bacilli</taxon>
        <taxon>Bacillales</taxon>
        <taxon>Paenibacillaceae</taxon>
        <taxon>Paenibacillus</taxon>
    </lineage>
</organism>